<dbReference type="EMBL" id="VWPK01000041">
    <property type="protein sequence ID" value="KAA5609918.1"/>
    <property type="molecule type" value="Genomic_DNA"/>
</dbReference>
<keyword evidence="2" id="KW-0812">Transmembrane</keyword>
<comment type="caution">
    <text evidence="3">The sequence shown here is derived from an EMBL/GenBank/DDBJ whole genome shotgun (WGS) entry which is preliminary data.</text>
</comment>
<dbReference type="AlphaFoldDB" id="A0A5M6IQS9"/>
<evidence type="ECO:0000256" key="2">
    <source>
        <dbReference type="SAM" id="Phobius"/>
    </source>
</evidence>
<feature type="region of interest" description="Disordered" evidence="1">
    <location>
        <begin position="141"/>
        <end position="169"/>
    </location>
</feature>
<dbReference type="OrthoDB" id="6166765at2"/>
<gene>
    <name evidence="3" type="ORF">F1189_21740</name>
</gene>
<protein>
    <submittedName>
        <fullName evidence="3">Cyclase dehydrase</fullName>
    </submittedName>
</protein>
<organism evidence="3 4">
    <name type="scientific">Rhodovastum atsumiense</name>
    <dbReference type="NCBI Taxonomy" id="504468"/>
    <lineage>
        <taxon>Bacteria</taxon>
        <taxon>Pseudomonadati</taxon>
        <taxon>Pseudomonadota</taxon>
        <taxon>Alphaproteobacteria</taxon>
        <taxon>Acetobacterales</taxon>
        <taxon>Acetobacteraceae</taxon>
        <taxon>Rhodovastum</taxon>
    </lineage>
</organism>
<sequence>MTIARKDAGQLARGLGWLSLCIGVTELLAPRGLARGLGLRRGEKVLSGTGLREIGTGIGILTAANPTPWIWGRVAGDALDLATLSAGMQRRNPHRGTLGLALLAVGAITAVDLLSVRLLADRRSRWLRFDYSNRSGLPQGLARAHGAAGDFETPRDMRAPRPMRPYPAG</sequence>
<name>A0A5M6IQS9_9PROT</name>
<keyword evidence="2" id="KW-1133">Transmembrane helix</keyword>
<dbReference type="Proteomes" id="UP000325255">
    <property type="component" value="Unassembled WGS sequence"/>
</dbReference>
<keyword evidence="2" id="KW-0472">Membrane</keyword>
<proteinExistence type="predicted"/>
<evidence type="ECO:0000313" key="4">
    <source>
        <dbReference type="Proteomes" id="UP000325255"/>
    </source>
</evidence>
<accession>A0A5M6IQS9</accession>
<feature type="transmembrane region" description="Helical" evidence="2">
    <location>
        <begin position="98"/>
        <end position="120"/>
    </location>
</feature>
<reference evidence="3 4" key="1">
    <citation type="submission" date="2019-09" db="EMBL/GenBank/DDBJ databases">
        <title>Genome sequence of Rhodovastum atsumiense, a diverse member of the Acetobacteraceae family of non-sulfur purple photosynthetic bacteria.</title>
        <authorList>
            <person name="Meyer T."/>
            <person name="Kyndt J."/>
        </authorList>
    </citation>
    <scope>NUCLEOTIDE SEQUENCE [LARGE SCALE GENOMIC DNA]</scope>
    <source>
        <strain evidence="3 4">DSM 21279</strain>
    </source>
</reference>
<dbReference type="RefSeq" id="WP_150042985.1">
    <property type="nucleotide sequence ID" value="NZ_OW485601.1"/>
</dbReference>
<evidence type="ECO:0000313" key="3">
    <source>
        <dbReference type="EMBL" id="KAA5609918.1"/>
    </source>
</evidence>
<keyword evidence="4" id="KW-1185">Reference proteome</keyword>
<evidence type="ECO:0000256" key="1">
    <source>
        <dbReference type="SAM" id="MobiDB-lite"/>
    </source>
</evidence>